<evidence type="ECO:0000256" key="1">
    <source>
        <dbReference type="ARBA" id="ARBA00010641"/>
    </source>
</evidence>
<dbReference type="InterPro" id="IPR046531">
    <property type="entry name" value="DUF6596"/>
</dbReference>
<accession>A0ABR8Z245</accession>
<comment type="caution">
    <text evidence="8">The sequence shown here is derived from an EMBL/GenBank/DDBJ whole genome shotgun (WGS) entry which is preliminary data.</text>
</comment>
<evidence type="ECO:0000259" key="6">
    <source>
        <dbReference type="Pfam" id="PF08281"/>
    </source>
</evidence>
<dbReference type="EMBL" id="JACSPO010000003">
    <property type="protein sequence ID" value="MBD8062237.1"/>
    <property type="molecule type" value="Genomic_DNA"/>
</dbReference>
<reference evidence="8 9" key="1">
    <citation type="submission" date="2020-08" db="EMBL/GenBank/DDBJ databases">
        <title>A Genomic Blueprint of the Chicken Gut Microbiome.</title>
        <authorList>
            <person name="Gilroy R."/>
            <person name="Ravi A."/>
            <person name="Getino M."/>
            <person name="Pursley I."/>
            <person name="Horton D.L."/>
            <person name="Alikhan N.-F."/>
            <person name="Baker D."/>
            <person name="Gharbi K."/>
            <person name="Hall N."/>
            <person name="Watson M."/>
            <person name="Adriaenssens E.M."/>
            <person name="Foster-Nyarko E."/>
            <person name="Jarju S."/>
            <person name="Secka A."/>
            <person name="Antonio M."/>
            <person name="Oren A."/>
            <person name="Chaudhuri R."/>
            <person name="La Ragione R.M."/>
            <person name="Hildebrand F."/>
            <person name="Pallen M.J."/>
        </authorList>
    </citation>
    <scope>NUCLEOTIDE SEQUENCE [LARGE SCALE GENOMIC DNA]</scope>
    <source>
        <strain evidence="8 9">Sa1BUA1</strain>
    </source>
</reference>
<dbReference type="Gene3D" id="1.10.1740.10">
    <property type="match status" value="1"/>
</dbReference>
<dbReference type="RefSeq" id="WP_251839358.1">
    <property type="nucleotide sequence ID" value="NZ_JACSPO010000003.1"/>
</dbReference>
<keyword evidence="3" id="KW-0731">Sigma factor</keyword>
<name>A0ABR8Z245_9MICO</name>
<feature type="domain" description="RNA polymerase sigma-70 region 2" evidence="5">
    <location>
        <begin position="11"/>
        <end position="76"/>
    </location>
</feature>
<dbReference type="PANTHER" id="PTHR47756:SF2">
    <property type="entry name" value="BLL6612 PROTEIN"/>
    <property type="match status" value="1"/>
</dbReference>
<dbReference type="InterPro" id="IPR007627">
    <property type="entry name" value="RNA_pol_sigma70_r2"/>
</dbReference>
<dbReference type="Pfam" id="PF04542">
    <property type="entry name" value="Sigma70_r2"/>
    <property type="match status" value="1"/>
</dbReference>
<dbReference type="Proteomes" id="UP000661894">
    <property type="component" value="Unassembled WGS sequence"/>
</dbReference>
<organism evidence="8 9">
    <name type="scientific">Oceanitalea stevensii</name>
    <dbReference type="NCBI Taxonomy" id="2763072"/>
    <lineage>
        <taxon>Bacteria</taxon>
        <taxon>Bacillati</taxon>
        <taxon>Actinomycetota</taxon>
        <taxon>Actinomycetes</taxon>
        <taxon>Micrococcales</taxon>
        <taxon>Bogoriellaceae</taxon>
        <taxon>Georgenia</taxon>
    </lineage>
</organism>
<sequence length="406" mass="43782">MVSAADVERVFRAEYGRVVAVLVRAFGDIDLAEDAAQEAFAAAVERWPAQGLPPSPAGWLVTTARRRAIDRLRRETAGRVKLAEAALLHAAEDVEEVGPVPDERLRLIFTCCHPALSREAQVALTLKLLGGLSTGEIARAFLVRETAMAQRLVRAKNKIRAAHIPYRVPAAEDLPGRLEPVLAVVYLVLNEGHTATSGDELARAELCAEAVRLGRLLLVLLPEEPEVRGLLALMLLTEARRPARDDGTGALVPLPEQDRSRWDRALVAEGQDLVRECLRLGRPGPYQLQAAIAAVHSDAAAAADTDWWQILALYDQLLALSPTPVVALNRAVAVAEVHGASPALELVEATGLDGYHPFHAVRAELLRRLGRGAEAAEEYAAALEHTANAAEQSYLRARLASLDPGG</sequence>
<evidence type="ECO:0000256" key="4">
    <source>
        <dbReference type="ARBA" id="ARBA00023163"/>
    </source>
</evidence>
<dbReference type="PANTHER" id="PTHR47756">
    <property type="entry name" value="BLL6612 PROTEIN-RELATED"/>
    <property type="match status" value="1"/>
</dbReference>
<keyword evidence="9" id="KW-1185">Reference proteome</keyword>
<dbReference type="Pfam" id="PF08281">
    <property type="entry name" value="Sigma70_r4_2"/>
    <property type="match status" value="1"/>
</dbReference>
<evidence type="ECO:0000259" key="7">
    <source>
        <dbReference type="Pfam" id="PF20239"/>
    </source>
</evidence>
<protein>
    <submittedName>
        <fullName evidence="8">Sigma-70 family RNA polymerase sigma factor</fullName>
    </submittedName>
</protein>
<dbReference type="NCBIfam" id="TIGR02937">
    <property type="entry name" value="sigma70-ECF"/>
    <property type="match status" value="1"/>
</dbReference>
<evidence type="ECO:0000313" key="8">
    <source>
        <dbReference type="EMBL" id="MBD8062237.1"/>
    </source>
</evidence>
<dbReference type="InterPro" id="IPR013325">
    <property type="entry name" value="RNA_pol_sigma_r2"/>
</dbReference>
<dbReference type="InterPro" id="IPR014284">
    <property type="entry name" value="RNA_pol_sigma-70_dom"/>
</dbReference>
<feature type="domain" description="RNA polymerase sigma factor 70 region 4 type 2" evidence="6">
    <location>
        <begin position="108"/>
        <end position="159"/>
    </location>
</feature>
<dbReference type="InterPro" id="IPR013324">
    <property type="entry name" value="RNA_pol_sigma_r3/r4-like"/>
</dbReference>
<evidence type="ECO:0000256" key="2">
    <source>
        <dbReference type="ARBA" id="ARBA00023015"/>
    </source>
</evidence>
<dbReference type="SUPFAM" id="SSF88946">
    <property type="entry name" value="Sigma2 domain of RNA polymerase sigma factors"/>
    <property type="match status" value="1"/>
</dbReference>
<gene>
    <name evidence="8" type="ORF">H9624_07860</name>
</gene>
<dbReference type="SUPFAM" id="SSF88659">
    <property type="entry name" value="Sigma3 and sigma4 domains of RNA polymerase sigma factors"/>
    <property type="match status" value="1"/>
</dbReference>
<comment type="similarity">
    <text evidence="1">Belongs to the sigma-70 factor family. ECF subfamily.</text>
</comment>
<dbReference type="InterPro" id="IPR013249">
    <property type="entry name" value="RNA_pol_sigma70_r4_t2"/>
</dbReference>
<evidence type="ECO:0000256" key="3">
    <source>
        <dbReference type="ARBA" id="ARBA00023082"/>
    </source>
</evidence>
<proteinExistence type="inferred from homology"/>
<feature type="domain" description="DUF6596" evidence="7">
    <location>
        <begin position="177"/>
        <end position="276"/>
    </location>
</feature>
<keyword evidence="4" id="KW-0804">Transcription</keyword>
<evidence type="ECO:0000259" key="5">
    <source>
        <dbReference type="Pfam" id="PF04542"/>
    </source>
</evidence>
<evidence type="ECO:0000313" key="9">
    <source>
        <dbReference type="Proteomes" id="UP000661894"/>
    </source>
</evidence>
<keyword evidence="2" id="KW-0805">Transcription regulation</keyword>
<dbReference type="Pfam" id="PF20239">
    <property type="entry name" value="DUF6596"/>
    <property type="match status" value="1"/>
</dbReference>